<dbReference type="STRING" id="1499688.BN000_02872"/>
<reference evidence="2" key="1">
    <citation type="submission" date="2015-05" db="EMBL/GenBank/DDBJ databases">
        <authorList>
            <person name="Urmite Genomes"/>
        </authorList>
    </citation>
    <scope>NUCLEOTIDE SEQUENCE [LARGE SCALE GENOMIC DNA]</scope>
    <source>
        <strain evidence="2">LF1</strain>
    </source>
</reference>
<evidence type="ECO:0000313" key="1">
    <source>
        <dbReference type="EMBL" id="CRK82917.1"/>
    </source>
</evidence>
<accession>A0A0U1NY37</accession>
<evidence type="ECO:0000313" key="2">
    <source>
        <dbReference type="Proteomes" id="UP000199087"/>
    </source>
</evidence>
<name>A0A0U1NY37_9BACI</name>
<proteinExistence type="predicted"/>
<dbReference type="Proteomes" id="UP000199087">
    <property type="component" value="Unassembled WGS sequence"/>
</dbReference>
<sequence>MVSYTRRARIYQDGDNQPHAIKNFLEDTLLRLGLEYIDLY</sequence>
<keyword evidence="2" id="KW-1185">Reference proteome</keyword>
<protein>
    <submittedName>
        <fullName evidence="1">Uncharacterized protein</fullName>
    </submittedName>
</protein>
<gene>
    <name evidence="1" type="ORF">BN000_02872</name>
</gene>
<dbReference type="EMBL" id="CVRB01000003">
    <property type="protein sequence ID" value="CRK82917.1"/>
    <property type="molecule type" value="Genomic_DNA"/>
</dbReference>
<dbReference type="SUPFAM" id="SSF51430">
    <property type="entry name" value="NAD(P)-linked oxidoreductase"/>
    <property type="match status" value="1"/>
</dbReference>
<dbReference type="InterPro" id="IPR036812">
    <property type="entry name" value="NAD(P)_OxRdtase_dom_sf"/>
</dbReference>
<organism evidence="1 2">
    <name type="scientific">Neobacillus massiliamazoniensis</name>
    <dbReference type="NCBI Taxonomy" id="1499688"/>
    <lineage>
        <taxon>Bacteria</taxon>
        <taxon>Bacillati</taxon>
        <taxon>Bacillota</taxon>
        <taxon>Bacilli</taxon>
        <taxon>Bacillales</taxon>
        <taxon>Bacillaceae</taxon>
        <taxon>Neobacillus</taxon>
    </lineage>
</organism>
<dbReference type="AlphaFoldDB" id="A0A0U1NY37"/>